<dbReference type="InterPro" id="IPR036680">
    <property type="entry name" value="SPOR-like_sf"/>
</dbReference>
<feature type="compositionally biased region" description="Basic and acidic residues" evidence="1">
    <location>
        <begin position="98"/>
        <end position="108"/>
    </location>
</feature>
<dbReference type="PROSITE" id="PS51257">
    <property type="entry name" value="PROKAR_LIPOPROTEIN"/>
    <property type="match status" value="1"/>
</dbReference>
<dbReference type="GO" id="GO:0042834">
    <property type="term" value="F:peptidoglycan binding"/>
    <property type="evidence" value="ECO:0007669"/>
    <property type="project" value="InterPro"/>
</dbReference>
<dbReference type="OrthoDB" id="9843611at2"/>
<protein>
    <submittedName>
        <fullName evidence="3">Sporulation related domain-containing protein</fullName>
    </submittedName>
</protein>
<evidence type="ECO:0000313" key="4">
    <source>
        <dbReference type="Proteomes" id="UP000199197"/>
    </source>
</evidence>
<organism evidence="3 4">
    <name type="scientific">Candidatus Chryseopegocella kryptomonas</name>
    <dbReference type="NCBI Taxonomy" id="1633643"/>
    <lineage>
        <taxon>Bacteria</taxon>
        <taxon>Pseudomonadati</taxon>
        <taxon>Candidatus Kryptoniota</taxon>
        <taxon>Candidatus Chryseopegocella</taxon>
    </lineage>
</organism>
<feature type="compositionally biased region" description="Basic and acidic residues" evidence="1">
    <location>
        <begin position="117"/>
        <end position="127"/>
    </location>
</feature>
<dbReference type="InterPro" id="IPR007730">
    <property type="entry name" value="SPOR-like_dom"/>
</dbReference>
<evidence type="ECO:0000313" key="3">
    <source>
        <dbReference type="EMBL" id="CUT02119.1"/>
    </source>
</evidence>
<evidence type="ECO:0000256" key="1">
    <source>
        <dbReference type="SAM" id="MobiDB-lite"/>
    </source>
</evidence>
<gene>
    <name evidence="3" type="ORF">JGI23_01186</name>
</gene>
<keyword evidence="4" id="KW-1185">Reference proteome</keyword>
<dbReference type="AlphaFoldDB" id="A0A0P1N0V8"/>
<dbReference type="PROSITE" id="PS51724">
    <property type="entry name" value="SPOR"/>
    <property type="match status" value="1"/>
</dbReference>
<dbReference type="EMBL" id="CZVW01000011">
    <property type="protein sequence ID" value="CUT02119.1"/>
    <property type="molecule type" value="Genomic_DNA"/>
</dbReference>
<feature type="domain" description="SPOR" evidence="2">
    <location>
        <begin position="136"/>
        <end position="218"/>
    </location>
</feature>
<proteinExistence type="predicted"/>
<dbReference type="RefSeq" id="WP_092349908.1">
    <property type="nucleotide sequence ID" value="NZ_CZVW01000011.1"/>
</dbReference>
<name>A0A0P1N0V8_9BACT</name>
<evidence type="ECO:0000259" key="2">
    <source>
        <dbReference type="PROSITE" id="PS51724"/>
    </source>
</evidence>
<dbReference type="Proteomes" id="UP000199197">
    <property type="component" value="Unassembled WGS sequence"/>
</dbReference>
<accession>A0A0P1N0V8</accession>
<sequence>MQKFFLVLISFFLISCTGGKVSVKPEKISEGNIPKDTLQTEPKKIFSEQFHEESTDTVVIPKRTKQDKIPQIIIAPIILPITALPAQIQEQKTEPEIKKLETKKEPEPKPQTPPPKPEIKEKKIEPPKLEIKPVEPQKIHNFFIQIGAFVTENSAIEQSQKFQKIYPSKNVHIFFDSTSGFYKVQINGVRDSTELLQILSSIQENFPDAFITSNIPIQVKEQPQKQNINFQPEQSQIKIQLGAYTKISKAMEIKNYVETKFKVKSDVIEDGKLFKVVAFVEGKDEMTLNEIKSEFPDAFLIK</sequence>
<reference evidence="4" key="1">
    <citation type="submission" date="2015-11" db="EMBL/GenBank/DDBJ databases">
        <authorList>
            <person name="Varghese N."/>
        </authorList>
    </citation>
    <scope>NUCLEOTIDE SEQUENCE [LARGE SCALE GENOMIC DNA]</scope>
    <source>
        <strain evidence="4">JGI-23</strain>
    </source>
</reference>
<dbReference type="Pfam" id="PF05036">
    <property type="entry name" value="SPOR"/>
    <property type="match status" value="1"/>
</dbReference>
<dbReference type="Gene3D" id="3.30.70.1070">
    <property type="entry name" value="Sporulation related repeat"/>
    <property type="match status" value="1"/>
</dbReference>
<feature type="region of interest" description="Disordered" evidence="1">
    <location>
        <begin position="98"/>
        <end position="127"/>
    </location>
</feature>